<dbReference type="GO" id="GO:0000981">
    <property type="term" value="F:DNA-binding transcription factor activity, RNA polymerase II-specific"/>
    <property type="evidence" value="ECO:0007669"/>
    <property type="project" value="InterPro"/>
</dbReference>
<dbReference type="GO" id="GO:0003677">
    <property type="term" value="F:DNA binding"/>
    <property type="evidence" value="ECO:0007669"/>
    <property type="project" value="InterPro"/>
</dbReference>
<dbReference type="InterPro" id="IPR007219">
    <property type="entry name" value="XnlR_reg_dom"/>
</dbReference>
<gene>
    <name evidence="7" type="ORF">DSM5745_06149</name>
</gene>
<proteinExistence type="predicted"/>
<dbReference type="PANTHER" id="PTHR47338:SF10">
    <property type="entry name" value="TRANSCRIPTION FACTOR DOMAIN-CONTAINING PROTEIN-RELATED"/>
    <property type="match status" value="1"/>
</dbReference>
<reference evidence="7 8" key="1">
    <citation type="journal article" date="2018" name="IMA Fungus">
        <title>IMA Genome-F 9: Draft genome sequence of Annulohypoxylon stygium, Aspergillus mulundensis, Berkeleyomyces basicola (syn. Thielaviopsis basicola), Ceratocystis smalleyi, two Cercospora beticola strains, Coleophoma cylindrospora, Fusarium fracticaudum, Phialophora cf. hyalina, and Morchella septimelata.</title>
        <authorList>
            <person name="Wingfield B.D."/>
            <person name="Bills G.F."/>
            <person name="Dong Y."/>
            <person name="Huang W."/>
            <person name="Nel W.J."/>
            <person name="Swalarsk-Parry B.S."/>
            <person name="Vaghefi N."/>
            <person name="Wilken P.M."/>
            <person name="An Z."/>
            <person name="de Beer Z.W."/>
            <person name="De Vos L."/>
            <person name="Chen L."/>
            <person name="Duong T.A."/>
            <person name="Gao Y."/>
            <person name="Hammerbacher A."/>
            <person name="Kikkert J.R."/>
            <person name="Li Y."/>
            <person name="Li H."/>
            <person name="Li K."/>
            <person name="Li Q."/>
            <person name="Liu X."/>
            <person name="Ma X."/>
            <person name="Naidoo K."/>
            <person name="Pethybridge S.J."/>
            <person name="Sun J."/>
            <person name="Steenkamp E.T."/>
            <person name="van der Nest M.A."/>
            <person name="van Wyk S."/>
            <person name="Wingfield M.J."/>
            <person name="Xiong C."/>
            <person name="Yue Q."/>
            <person name="Zhang X."/>
        </authorList>
    </citation>
    <scope>NUCLEOTIDE SEQUENCE [LARGE SCALE GENOMIC DNA]</scope>
    <source>
        <strain evidence="7 8">DSM 5745</strain>
    </source>
</reference>
<dbReference type="RefSeq" id="XP_026603997.1">
    <property type="nucleotide sequence ID" value="XM_026748165.1"/>
</dbReference>
<accession>A0A3D8RZ06</accession>
<feature type="domain" description="Xylanolytic transcriptional activator regulatory" evidence="6">
    <location>
        <begin position="138"/>
        <end position="217"/>
    </location>
</feature>
<keyword evidence="3" id="KW-0805">Transcription regulation</keyword>
<evidence type="ECO:0000313" key="8">
    <source>
        <dbReference type="Proteomes" id="UP000256690"/>
    </source>
</evidence>
<comment type="subcellular location">
    <subcellularLocation>
        <location evidence="1">Nucleus</location>
    </subcellularLocation>
</comment>
<dbReference type="EMBL" id="PVWQ01000006">
    <property type="protein sequence ID" value="RDW79297.1"/>
    <property type="molecule type" value="Genomic_DNA"/>
</dbReference>
<dbReference type="GO" id="GO:0008270">
    <property type="term" value="F:zinc ion binding"/>
    <property type="evidence" value="ECO:0007669"/>
    <property type="project" value="InterPro"/>
</dbReference>
<evidence type="ECO:0000313" key="7">
    <source>
        <dbReference type="EMBL" id="RDW79297.1"/>
    </source>
</evidence>
<dbReference type="GeneID" id="38116519"/>
<evidence type="ECO:0000256" key="4">
    <source>
        <dbReference type="ARBA" id="ARBA00023163"/>
    </source>
</evidence>
<name>A0A3D8RZ06_9EURO</name>
<dbReference type="Pfam" id="PF04082">
    <property type="entry name" value="Fungal_trans"/>
    <property type="match status" value="1"/>
</dbReference>
<dbReference type="STRING" id="1810919.A0A3D8RZ06"/>
<dbReference type="CDD" id="cd12148">
    <property type="entry name" value="fungal_TF_MHR"/>
    <property type="match status" value="1"/>
</dbReference>
<comment type="caution">
    <text evidence="7">The sequence shown here is derived from an EMBL/GenBank/DDBJ whole genome shotgun (WGS) entry which is preliminary data.</text>
</comment>
<dbReference type="GO" id="GO:0005634">
    <property type="term" value="C:nucleus"/>
    <property type="evidence" value="ECO:0007669"/>
    <property type="project" value="UniProtKB-SubCell"/>
</dbReference>
<organism evidence="7 8">
    <name type="scientific">Aspergillus mulundensis</name>
    <dbReference type="NCBI Taxonomy" id="1810919"/>
    <lineage>
        <taxon>Eukaryota</taxon>
        <taxon>Fungi</taxon>
        <taxon>Dikarya</taxon>
        <taxon>Ascomycota</taxon>
        <taxon>Pezizomycotina</taxon>
        <taxon>Eurotiomycetes</taxon>
        <taxon>Eurotiomycetidae</taxon>
        <taxon>Eurotiales</taxon>
        <taxon>Aspergillaceae</taxon>
        <taxon>Aspergillus</taxon>
        <taxon>Aspergillus subgen. Nidulantes</taxon>
    </lineage>
</organism>
<dbReference type="InterPro" id="IPR050815">
    <property type="entry name" value="TF_fung"/>
</dbReference>
<dbReference type="AlphaFoldDB" id="A0A3D8RZ06"/>
<keyword evidence="2" id="KW-0479">Metal-binding</keyword>
<dbReference type="Proteomes" id="UP000256690">
    <property type="component" value="Unassembled WGS sequence"/>
</dbReference>
<keyword evidence="4" id="KW-0804">Transcription</keyword>
<evidence type="ECO:0000256" key="1">
    <source>
        <dbReference type="ARBA" id="ARBA00004123"/>
    </source>
</evidence>
<evidence type="ECO:0000256" key="5">
    <source>
        <dbReference type="ARBA" id="ARBA00023242"/>
    </source>
</evidence>
<sequence length="530" mass="60071">MKECDAGCGWWLIVPESVLSELINLFFDKVQGWLPLFHRPRFCKTYLRNGIFDKGISSRITTIDSLLLCGMFALAARHSTNPWFRDIAAQDRGQRFADDALKYYEMSGVSEQTSALQYLQGCILLTFYLYTAGPSHRAWVLAGVCVRLAYEMNLCSMDEQEEDHSVDPSDWSYAEERRRAFWLVWEVDTFGSVMSRRPSSVNRSMMAVRLPVADAAWFADTPVQSPVIDPRPSKAWGILQESPNEHEWAWYIVAHFLMTIASEYAASRHTTRHDEDELAESMACFSLLIAQRFSLESLGFSQPIDAAKHNWVIGMHLMLVCGRSTIRASFAGQFLGLSRHPARVCLQWQPEHILLSHPFLACCLLSDLAYPSEDALKEPDTLAHNNEVVKLVLLQYASVWKLGSVVADLRASLTRGDTPLVAAPIKKRFALYFPSRVKSRRCQNSRVCQPGLLPETTRLGMREDITNTEETTFDRLLAPQEYPHQLPQFTEQTRSIEPGMTDLASPPAGDVSNFLHFYGLNEWALRSSAD</sequence>
<dbReference type="PANTHER" id="PTHR47338">
    <property type="entry name" value="ZN(II)2CYS6 TRANSCRIPTION FACTOR (EUROFUNG)-RELATED"/>
    <property type="match status" value="1"/>
</dbReference>
<keyword evidence="5" id="KW-0539">Nucleus</keyword>
<dbReference type="OrthoDB" id="4459777at2759"/>
<evidence type="ECO:0000256" key="2">
    <source>
        <dbReference type="ARBA" id="ARBA00022723"/>
    </source>
</evidence>
<dbReference type="SMART" id="SM00906">
    <property type="entry name" value="Fungal_trans"/>
    <property type="match status" value="1"/>
</dbReference>
<evidence type="ECO:0000256" key="3">
    <source>
        <dbReference type="ARBA" id="ARBA00023015"/>
    </source>
</evidence>
<keyword evidence="8" id="KW-1185">Reference proteome</keyword>
<dbReference type="GO" id="GO:0006351">
    <property type="term" value="P:DNA-templated transcription"/>
    <property type="evidence" value="ECO:0007669"/>
    <property type="project" value="InterPro"/>
</dbReference>
<evidence type="ECO:0000259" key="6">
    <source>
        <dbReference type="SMART" id="SM00906"/>
    </source>
</evidence>
<protein>
    <recommendedName>
        <fullName evidence="6">Xylanolytic transcriptional activator regulatory domain-containing protein</fullName>
    </recommendedName>
</protein>